<dbReference type="SUPFAM" id="SSF53474">
    <property type="entry name" value="alpha/beta-Hydrolases"/>
    <property type="match status" value="1"/>
</dbReference>
<evidence type="ECO:0000259" key="2">
    <source>
        <dbReference type="Pfam" id="PF12697"/>
    </source>
</evidence>
<reference evidence="3 4" key="1">
    <citation type="submission" date="2019-11" db="EMBL/GenBank/DDBJ databases">
        <title>Whole genome sequencing identifies a novel species of the genus Arsenicicoccus isolated from human blood.</title>
        <authorList>
            <person name="Jeong J.H."/>
            <person name="Kweon O.J."/>
            <person name="Kim H.R."/>
            <person name="Kim T.-H."/>
            <person name="Ha S.-M."/>
            <person name="Lee M.-K."/>
        </authorList>
    </citation>
    <scope>NUCLEOTIDE SEQUENCE [LARGE SCALE GENOMIC DNA]</scope>
    <source>
        <strain evidence="3 4">MKL-02</strain>
    </source>
</reference>
<keyword evidence="1 3" id="KW-0378">Hydrolase</keyword>
<dbReference type="PANTHER" id="PTHR43798:SF31">
    <property type="entry name" value="AB HYDROLASE SUPERFAMILY PROTEIN YCLE"/>
    <property type="match status" value="1"/>
</dbReference>
<proteinExistence type="predicted"/>
<keyword evidence="4" id="KW-1185">Reference proteome</keyword>
<comment type="caution">
    <text evidence="3">The sequence shown here is derived from an EMBL/GenBank/DDBJ whole genome shotgun (WGS) entry which is preliminary data.</text>
</comment>
<dbReference type="GO" id="GO:0016787">
    <property type="term" value="F:hydrolase activity"/>
    <property type="evidence" value="ECO:0007669"/>
    <property type="project" value="UniProtKB-KW"/>
</dbReference>
<dbReference type="AlphaFoldDB" id="A0A6I3I839"/>
<dbReference type="InterPro" id="IPR029058">
    <property type="entry name" value="AB_hydrolase_fold"/>
</dbReference>
<feature type="domain" description="AB hydrolase-1" evidence="2">
    <location>
        <begin position="9"/>
        <end position="226"/>
    </location>
</feature>
<accession>A0A6I3I839</accession>
<evidence type="ECO:0000313" key="4">
    <source>
        <dbReference type="Proteomes" id="UP000431092"/>
    </source>
</evidence>
<dbReference type="PANTHER" id="PTHR43798">
    <property type="entry name" value="MONOACYLGLYCEROL LIPASE"/>
    <property type="match status" value="1"/>
</dbReference>
<evidence type="ECO:0000313" key="3">
    <source>
        <dbReference type="EMBL" id="MTB72334.1"/>
    </source>
</evidence>
<gene>
    <name evidence="3" type="ORF">GGG17_10195</name>
</gene>
<dbReference type="Pfam" id="PF12697">
    <property type="entry name" value="Abhydrolase_6"/>
    <property type="match status" value="1"/>
</dbReference>
<organism evidence="3 4">
    <name type="scientific">Arsenicicoccus cauae</name>
    <dbReference type="NCBI Taxonomy" id="2663847"/>
    <lineage>
        <taxon>Bacteria</taxon>
        <taxon>Bacillati</taxon>
        <taxon>Actinomycetota</taxon>
        <taxon>Actinomycetes</taxon>
        <taxon>Micrococcales</taxon>
        <taxon>Intrasporangiaceae</taxon>
        <taxon>Arsenicicoccus</taxon>
    </lineage>
</organism>
<name>A0A6I3I839_9MICO</name>
<dbReference type="InterPro" id="IPR050266">
    <property type="entry name" value="AB_hydrolase_sf"/>
</dbReference>
<protein>
    <submittedName>
        <fullName evidence="3">Alpha/beta fold hydrolase</fullName>
    </submittedName>
</protein>
<dbReference type="Gene3D" id="3.40.50.1820">
    <property type="entry name" value="alpha/beta hydrolase"/>
    <property type="match status" value="1"/>
</dbReference>
<evidence type="ECO:0000256" key="1">
    <source>
        <dbReference type="ARBA" id="ARBA00022801"/>
    </source>
</evidence>
<dbReference type="Proteomes" id="UP000431092">
    <property type="component" value="Unassembled WGS sequence"/>
</dbReference>
<dbReference type="InterPro" id="IPR000073">
    <property type="entry name" value="AB_hydrolase_1"/>
</dbReference>
<sequence>MSPTPTPTLVLLHGTRMNAGFWRDYPALLPGVRVVTPDLPGHGARGSEEFTWQAALATVESALPPAGPVVLAGHSLGGYVAMSYAAAQPTRLAGLGLVGATGVPAGAGAAVYRGFAQLVPLVGAERVARVAGAVMRRLAGGRDIGQVTDDGQGYAAMPAAWSAVMAQCGPHLLGGLDIPVLLLNGGLDQMRLGVRAYAAACPGACVVTVPRATHFLPLTHPEVCARHLRGLLDRAAQTYRG</sequence>
<dbReference type="EMBL" id="WLVL01000037">
    <property type="protein sequence ID" value="MTB72334.1"/>
    <property type="molecule type" value="Genomic_DNA"/>
</dbReference>
<dbReference type="GO" id="GO:0016020">
    <property type="term" value="C:membrane"/>
    <property type="evidence" value="ECO:0007669"/>
    <property type="project" value="TreeGrafter"/>
</dbReference>
<dbReference type="RefSeq" id="WP_154593564.1">
    <property type="nucleotide sequence ID" value="NZ_WLVL01000037.1"/>
</dbReference>